<comment type="caution">
    <text evidence="3">The sequence shown here is derived from an EMBL/GenBank/DDBJ whole genome shotgun (WGS) entry which is preliminary data.</text>
</comment>
<feature type="region of interest" description="Disordered" evidence="1">
    <location>
        <begin position="1"/>
        <end position="24"/>
    </location>
</feature>
<keyword evidence="2" id="KW-1133">Transmembrane helix</keyword>
<dbReference type="AlphaFoldDB" id="A0A100WDP0"/>
<dbReference type="STRING" id="228230.RMCC_3618"/>
<feature type="region of interest" description="Disordered" evidence="1">
    <location>
        <begin position="77"/>
        <end position="125"/>
    </location>
</feature>
<accession>A0A100WDP0</accession>
<evidence type="ECO:0000256" key="2">
    <source>
        <dbReference type="SAM" id="Phobius"/>
    </source>
</evidence>
<dbReference type="EMBL" id="BCSY01000056">
    <property type="protein sequence ID" value="GAS96652.1"/>
    <property type="molecule type" value="Genomic_DNA"/>
</dbReference>
<feature type="transmembrane region" description="Helical" evidence="2">
    <location>
        <begin position="30"/>
        <end position="49"/>
    </location>
</feature>
<evidence type="ECO:0000313" key="3">
    <source>
        <dbReference type="EMBL" id="GAS96652.1"/>
    </source>
</evidence>
<keyword evidence="2" id="KW-0472">Membrane</keyword>
<evidence type="ECO:0000313" key="4">
    <source>
        <dbReference type="Proteomes" id="UP000069443"/>
    </source>
</evidence>
<protein>
    <submittedName>
        <fullName evidence="3">Uncharacterized protein</fullName>
    </submittedName>
</protein>
<sequence length="125" mass="12995">MPASRGDFRNRRANDGNTREEQETTMKTRIAFAAPLLAVGLAAGFVALAPAGETIAVAAGPTSTTSWQNDTHISVDTGAPLGDAKAGTNPLIPYGTDPQAPVTTGYVNRNHDEGITSDGEVDLPF</sequence>
<reference evidence="4" key="2">
    <citation type="submission" date="2016-02" db="EMBL/GenBank/DDBJ databases">
        <title>Draft genome sequence of five rapidly growing Mycobacterium species.</title>
        <authorList>
            <person name="Katahira K."/>
            <person name="Gotou Y."/>
            <person name="Iida K."/>
            <person name="Ogura Y."/>
            <person name="Hayashi T."/>
        </authorList>
    </citation>
    <scope>NUCLEOTIDE SEQUENCE [LARGE SCALE GENOMIC DNA]</scope>
    <source>
        <strain evidence="4">JCM15298</strain>
    </source>
</reference>
<evidence type="ECO:0000256" key="1">
    <source>
        <dbReference type="SAM" id="MobiDB-lite"/>
    </source>
</evidence>
<dbReference type="Proteomes" id="UP000069443">
    <property type="component" value="Unassembled WGS sequence"/>
</dbReference>
<keyword evidence="2" id="KW-0812">Transmembrane</keyword>
<reference evidence="4" key="1">
    <citation type="journal article" date="2016" name="Genome Announc.">
        <title>Draft Genome Sequences of Five Rapidly Growing Mycobacterium Species, M. thermoresistibile, M. fortuitum subsp. acetamidolyticum, M. canariasense, M. brisbanense, and M. novocastrense.</title>
        <authorList>
            <person name="Katahira K."/>
            <person name="Ogura Y."/>
            <person name="Gotoh Y."/>
            <person name="Hayashi T."/>
        </authorList>
    </citation>
    <scope>NUCLEOTIDE SEQUENCE [LARGE SCALE GENOMIC DNA]</scope>
    <source>
        <strain evidence="4">JCM15298</strain>
    </source>
</reference>
<gene>
    <name evidence="3" type="ORF">RMCC_3618</name>
</gene>
<proteinExistence type="predicted"/>
<organism evidence="3 4">
    <name type="scientific">Mycolicibacterium canariasense</name>
    <name type="common">Mycobacterium canariasense</name>
    <dbReference type="NCBI Taxonomy" id="228230"/>
    <lineage>
        <taxon>Bacteria</taxon>
        <taxon>Bacillati</taxon>
        <taxon>Actinomycetota</taxon>
        <taxon>Actinomycetes</taxon>
        <taxon>Mycobacteriales</taxon>
        <taxon>Mycobacteriaceae</taxon>
        <taxon>Mycolicibacterium</taxon>
    </lineage>
</organism>
<keyword evidence="4" id="KW-1185">Reference proteome</keyword>
<name>A0A100WDP0_MYCCR</name>